<comment type="caution">
    <text evidence="7">The sequence shown here is derived from an EMBL/GenBank/DDBJ whole genome shotgun (WGS) entry which is preliminary data.</text>
</comment>
<evidence type="ECO:0000256" key="1">
    <source>
        <dbReference type="ARBA" id="ARBA00023015"/>
    </source>
</evidence>
<proteinExistence type="predicted"/>
<gene>
    <name evidence="7" type="ORF">E5986_04900</name>
</gene>
<organism evidence="7 8">
    <name type="scientific">Adlercreutzia caecimuris</name>
    <dbReference type="NCBI Taxonomy" id="671266"/>
    <lineage>
        <taxon>Bacteria</taxon>
        <taxon>Bacillati</taxon>
        <taxon>Actinomycetota</taxon>
        <taxon>Coriobacteriia</taxon>
        <taxon>Eggerthellales</taxon>
        <taxon>Eggerthellaceae</taxon>
        <taxon>Adlercreutzia</taxon>
    </lineage>
</organism>
<dbReference type="InterPro" id="IPR036388">
    <property type="entry name" value="WH-like_DNA-bd_sf"/>
</dbReference>
<dbReference type="PRINTS" id="PR00038">
    <property type="entry name" value="HTHLUXR"/>
</dbReference>
<evidence type="ECO:0000259" key="6">
    <source>
        <dbReference type="PROSITE" id="PS50043"/>
    </source>
</evidence>
<evidence type="ECO:0000256" key="5">
    <source>
        <dbReference type="SAM" id="Phobius"/>
    </source>
</evidence>
<evidence type="ECO:0000256" key="4">
    <source>
        <dbReference type="SAM" id="MobiDB-lite"/>
    </source>
</evidence>
<dbReference type="GO" id="GO:0006355">
    <property type="term" value="P:regulation of DNA-templated transcription"/>
    <property type="evidence" value="ECO:0007669"/>
    <property type="project" value="InterPro"/>
</dbReference>
<name>A0A4V6RZ81_9ACTN</name>
<feature type="transmembrane region" description="Helical" evidence="5">
    <location>
        <begin position="161"/>
        <end position="185"/>
    </location>
</feature>
<dbReference type="InterPro" id="IPR016032">
    <property type="entry name" value="Sig_transdc_resp-reg_C-effctor"/>
</dbReference>
<reference evidence="7 8" key="1">
    <citation type="submission" date="2019-04" db="EMBL/GenBank/DDBJ databases">
        <title>Microbes associate with the intestines of laboratory mice.</title>
        <authorList>
            <person name="Navarre W."/>
            <person name="Wong E."/>
            <person name="Huang K.C."/>
            <person name="Tropini C."/>
            <person name="Ng K."/>
            <person name="Yu B."/>
        </authorList>
    </citation>
    <scope>NUCLEOTIDE SEQUENCE [LARGE SCALE GENOMIC DNA]</scope>
    <source>
        <strain evidence="7 8">NM80_B27</strain>
    </source>
</reference>
<feature type="transmembrane region" description="Helical" evidence="5">
    <location>
        <begin position="197"/>
        <end position="215"/>
    </location>
</feature>
<keyword evidence="3" id="KW-0804">Transcription</keyword>
<keyword evidence="5" id="KW-1133">Transmembrane helix</keyword>
<accession>A0A4V6RZ81</accession>
<evidence type="ECO:0000313" key="7">
    <source>
        <dbReference type="EMBL" id="THG37747.1"/>
    </source>
</evidence>
<dbReference type="PROSITE" id="PS50043">
    <property type="entry name" value="HTH_LUXR_2"/>
    <property type="match status" value="1"/>
</dbReference>
<dbReference type="SMART" id="SM00421">
    <property type="entry name" value="HTH_LUXR"/>
    <property type="match status" value="1"/>
</dbReference>
<evidence type="ECO:0000256" key="3">
    <source>
        <dbReference type="ARBA" id="ARBA00023163"/>
    </source>
</evidence>
<protein>
    <submittedName>
        <fullName evidence="7">Helix-turn-helix transcriptional regulator</fullName>
    </submittedName>
</protein>
<dbReference type="Gene3D" id="1.10.10.10">
    <property type="entry name" value="Winged helix-like DNA-binding domain superfamily/Winged helix DNA-binding domain"/>
    <property type="match status" value="1"/>
</dbReference>
<evidence type="ECO:0000256" key="2">
    <source>
        <dbReference type="ARBA" id="ARBA00023125"/>
    </source>
</evidence>
<dbReference type="AlphaFoldDB" id="A0A4V6RZ81"/>
<feature type="transmembrane region" description="Helical" evidence="5">
    <location>
        <begin position="60"/>
        <end position="81"/>
    </location>
</feature>
<dbReference type="GO" id="GO:0003677">
    <property type="term" value="F:DNA binding"/>
    <property type="evidence" value="ECO:0007669"/>
    <property type="project" value="UniProtKB-KW"/>
</dbReference>
<dbReference type="PROSITE" id="PS00622">
    <property type="entry name" value="HTH_LUXR_1"/>
    <property type="match status" value="1"/>
</dbReference>
<dbReference type="Proteomes" id="UP000308978">
    <property type="component" value="Unassembled WGS sequence"/>
</dbReference>
<dbReference type="InterPro" id="IPR000792">
    <property type="entry name" value="Tscrpt_reg_LuxR_C"/>
</dbReference>
<feature type="domain" description="HTH luxR-type" evidence="6">
    <location>
        <begin position="429"/>
        <end position="494"/>
    </location>
</feature>
<feature type="region of interest" description="Disordered" evidence="4">
    <location>
        <begin position="340"/>
        <end position="398"/>
    </location>
</feature>
<dbReference type="EMBL" id="SSTJ01000004">
    <property type="protein sequence ID" value="THG37747.1"/>
    <property type="molecule type" value="Genomic_DNA"/>
</dbReference>
<feature type="transmembrane region" description="Helical" evidence="5">
    <location>
        <begin position="134"/>
        <end position="155"/>
    </location>
</feature>
<feature type="transmembrane region" description="Helical" evidence="5">
    <location>
        <begin position="289"/>
        <end position="310"/>
    </location>
</feature>
<feature type="transmembrane region" description="Helical" evidence="5">
    <location>
        <begin position="87"/>
        <end position="104"/>
    </location>
</feature>
<dbReference type="Pfam" id="PF00196">
    <property type="entry name" value="GerE"/>
    <property type="match status" value="1"/>
</dbReference>
<keyword evidence="5" id="KW-0472">Membrane</keyword>
<dbReference type="CDD" id="cd06170">
    <property type="entry name" value="LuxR_C_like"/>
    <property type="match status" value="1"/>
</dbReference>
<feature type="transmembrane region" description="Helical" evidence="5">
    <location>
        <begin position="20"/>
        <end position="48"/>
    </location>
</feature>
<sequence length="498" mass="53350">MVKAVAVPYMGGWCLLIGAMYARSIAVALAGAGGALLGVGSAGFYMLWQRLFASQDAREGMGNLIAGTAWAAVLYFALYLIPVAVTAYLIPCVFLPLFGLAVVLKSRTIDLDQPMFQDVPREHPRTYRHVLSTIWRTALTLGTLGFCTGVMRSLAVGDPAVGTIVNALSMAASCAAAVALLAVWARKSLHINVATSYRLFFPVVTTAFLLLPLLGRGYAGALAAGLYALWSVTIMLMMIQCAQVSRDGGINPVFIYGAFGGIMYGLHDVGFIGGRLIESLPLGELPFGGLSPLALITIGALYLLGIMYFVGQGGFRRALSTGAPDEIELLALRRREERGAAKSGRKAGSSGFEAGKAEGSGGTIGPQEAEEARRVSRDGCEPEASTHRGPHDPGAATYRDLREPDAAFRDSRDPDAATYRDRFSKQMAAVRESFGLSAREAEVAELIARGNTVAHIAELLFVSENTVRTHSKRIYVKLGIHKRQELIELVESFDPEGR</sequence>
<keyword evidence="2" id="KW-0238">DNA-binding</keyword>
<keyword evidence="1" id="KW-0805">Transcription regulation</keyword>
<dbReference type="SUPFAM" id="SSF46894">
    <property type="entry name" value="C-terminal effector domain of the bipartite response regulators"/>
    <property type="match status" value="1"/>
</dbReference>
<dbReference type="PANTHER" id="PTHR44688:SF16">
    <property type="entry name" value="DNA-BINDING TRANSCRIPTIONAL ACTIVATOR DEVR_DOSR"/>
    <property type="match status" value="1"/>
</dbReference>
<feature type="transmembrane region" description="Helical" evidence="5">
    <location>
        <begin position="253"/>
        <end position="277"/>
    </location>
</feature>
<dbReference type="PANTHER" id="PTHR44688">
    <property type="entry name" value="DNA-BINDING TRANSCRIPTIONAL ACTIVATOR DEVR_DOSR"/>
    <property type="match status" value="1"/>
</dbReference>
<evidence type="ECO:0000313" key="8">
    <source>
        <dbReference type="Proteomes" id="UP000308978"/>
    </source>
</evidence>
<keyword evidence="5" id="KW-0812">Transmembrane</keyword>
<feature type="transmembrane region" description="Helical" evidence="5">
    <location>
        <begin position="221"/>
        <end position="241"/>
    </location>
</feature>
<feature type="compositionally biased region" description="Basic and acidic residues" evidence="4">
    <location>
        <begin position="370"/>
        <end position="391"/>
    </location>
</feature>